<dbReference type="InterPro" id="IPR029058">
    <property type="entry name" value="AB_hydrolase_fold"/>
</dbReference>
<gene>
    <name evidence="1" type="ORF">VaNZ11_001017</name>
</gene>
<accession>A0ABQ5RNP9</accession>
<evidence type="ECO:0000313" key="2">
    <source>
        <dbReference type="Proteomes" id="UP001165090"/>
    </source>
</evidence>
<dbReference type="EMBL" id="BSDZ01000004">
    <property type="protein sequence ID" value="GLI59185.1"/>
    <property type="molecule type" value="Genomic_DNA"/>
</dbReference>
<reference evidence="1 2" key="1">
    <citation type="journal article" date="2023" name="IScience">
        <title>Expanded male sex-determining region conserved during the evolution of homothallism in the green alga Volvox.</title>
        <authorList>
            <person name="Yamamoto K."/>
            <person name="Matsuzaki R."/>
            <person name="Mahakham W."/>
            <person name="Heman W."/>
            <person name="Sekimoto H."/>
            <person name="Kawachi M."/>
            <person name="Minakuchi Y."/>
            <person name="Toyoda A."/>
            <person name="Nozaki H."/>
        </authorList>
    </citation>
    <scope>NUCLEOTIDE SEQUENCE [LARGE SCALE GENOMIC DNA]</scope>
    <source>
        <strain evidence="1 2">NIES-4468</strain>
    </source>
</reference>
<dbReference type="InterPro" id="IPR003386">
    <property type="entry name" value="LACT/PDAT_acylTrfase"/>
</dbReference>
<dbReference type="Proteomes" id="UP001165090">
    <property type="component" value="Unassembled WGS sequence"/>
</dbReference>
<proteinExistence type="predicted"/>
<name>A0ABQ5RNP9_9CHLO</name>
<comment type="caution">
    <text evidence="1">The sequence shown here is derived from an EMBL/GenBank/DDBJ whole genome shotgun (WGS) entry which is preliminary data.</text>
</comment>
<organism evidence="1 2">
    <name type="scientific">Volvox africanus</name>
    <dbReference type="NCBI Taxonomy" id="51714"/>
    <lineage>
        <taxon>Eukaryota</taxon>
        <taxon>Viridiplantae</taxon>
        <taxon>Chlorophyta</taxon>
        <taxon>core chlorophytes</taxon>
        <taxon>Chlorophyceae</taxon>
        <taxon>CS clade</taxon>
        <taxon>Chlamydomonadales</taxon>
        <taxon>Volvocaceae</taxon>
        <taxon>Volvox</taxon>
    </lineage>
</organism>
<dbReference type="Gene3D" id="3.40.50.1820">
    <property type="entry name" value="alpha/beta hydrolase"/>
    <property type="match status" value="1"/>
</dbReference>
<dbReference type="SUPFAM" id="SSF53474">
    <property type="entry name" value="alpha/beta-Hydrolases"/>
    <property type="match status" value="1"/>
</dbReference>
<keyword evidence="2" id="KW-1185">Reference proteome</keyword>
<feature type="non-terminal residue" evidence="1">
    <location>
        <position position="1"/>
    </location>
</feature>
<evidence type="ECO:0000313" key="1">
    <source>
        <dbReference type="EMBL" id="GLI59185.1"/>
    </source>
</evidence>
<protein>
    <submittedName>
        <fullName evidence="1">Uncharacterized protein</fullName>
    </submittedName>
</protein>
<dbReference type="Pfam" id="PF02450">
    <property type="entry name" value="LCAT"/>
    <property type="match status" value="1"/>
</dbReference>
<dbReference type="PANTHER" id="PTHR11440">
    <property type="entry name" value="LECITHIN-CHOLESTEROL ACYLTRANSFERASE-RELATED"/>
    <property type="match status" value="1"/>
</dbReference>
<sequence length="209" mass="22247">RRQGWTDDLLDTHPYDWRLSPAEWSEPGGSFHSLRAAVSAKVAANRGRRVVLLGLSLGASYAVSFLNSKVVDQEWKETHVERLVTLSGVWHGTPRSTWDVISGRLEGLEAVLDQAATRQLLRGLPALAWAFPVPPPGAAPGDSGGPAVVTNTARGRNYGTAQLGQALRDAGAPETAAFWEAALPFALSPPLPTSPRTASTASACEVPYT</sequence>